<evidence type="ECO:0000313" key="7">
    <source>
        <dbReference type="WBParaSite" id="HPLM_0000611901-mRNA-1"/>
    </source>
</evidence>
<dbReference type="AlphaFoldDB" id="A0A0N4W7K3"/>
<dbReference type="GO" id="GO:0042273">
    <property type="term" value="P:ribosomal large subunit biogenesis"/>
    <property type="evidence" value="ECO:0007669"/>
    <property type="project" value="TreeGrafter"/>
</dbReference>
<gene>
    <name evidence="5" type="ORF">HPLM_LOCUS6111</name>
</gene>
<dbReference type="WBParaSite" id="HPLM_0000611901-mRNA-1">
    <property type="protein sequence ID" value="HPLM_0000611901-mRNA-1"/>
    <property type="gene ID" value="HPLM_0000611901"/>
</dbReference>
<feature type="compositionally biased region" description="Basic and acidic residues" evidence="4">
    <location>
        <begin position="33"/>
        <end position="45"/>
    </location>
</feature>
<sequence length="253" mass="28777">MVSVKKARSDRFSLKKGSLKKKVKKLGKKKSKSTRDEASVHHVEDNGNAEVVGDHDEMASDEDNVVKAVGSKKASTKHLMDLQKLKESDPEFYKFLQEQDADLLEFHDSDDEEDEIEDDEKNDEEDGDENLLDAEQQAGTATQHVPMAKKDSSGRFIFDGRMLDHLQTVLDPEDQKRRIREEDIRFAVEAFNACVSRVGADVEVPKYVINEQRVFYETVRLCFEKLGDVFITLVSSSVSPYSFVKRITLIESL</sequence>
<dbReference type="Proteomes" id="UP000268014">
    <property type="component" value="Unassembled WGS sequence"/>
</dbReference>
<reference evidence="7" key="1">
    <citation type="submission" date="2017-02" db="UniProtKB">
        <authorList>
            <consortium name="WormBaseParasite"/>
        </authorList>
    </citation>
    <scope>IDENTIFICATION</scope>
</reference>
<dbReference type="GO" id="GO:0030691">
    <property type="term" value="C:Noc2p-Noc3p complex"/>
    <property type="evidence" value="ECO:0007669"/>
    <property type="project" value="TreeGrafter"/>
</dbReference>
<feature type="compositionally biased region" description="Basic residues" evidence="4">
    <location>
        <begin position="17"/>
        <end position="32"/>
    </location>
</feature>
<evidence type="ECO:0000256" key="1">
    <source>
        <dbReference type="ARBA" id="ARBA00004123"/>
    </source>
</evidence>
<comment type="subcellular location">
    <subcellularLocation>
        <location evidence="1">Nucleus</location>
    </subcellularLocation>
</comment>
<dbReference type="GO" id="GO:0003714">
    <property type="term" value="F:transcription corepressor activity"/>
    <property type="evidence" value="ECO:0007669"/>
    <property type="project" value="TreeGrafter"/>
</dbReference>
<evidence type="ECO:0000313" key="5">
    <source>
        <dbReference type="EMBL" id="VDO28028.1"/>
    </source>
</evidence>
<feature type="region of interest" description="Disordered" evidence="4">
    <location>
        <begin position="1"/>
        <end position="60"/>
    </location>
</feature>
<protein>
    <submittedName>
        <fullName evidence="7">Nucleolar complex protein 14</fullName>
    </submittedName>
</protein>
<evidence type="ECO:0000313" key="6">
    <source>
        <dbReference type="Proteomes" id="UP000268014"/>
    </source>
</evidence>
<accession>A0A0N4W7K3</accession>
<dbReference type="GO" id="GO:0000122">
    <property type="term" value="P:negative regulation of transcription by RNA polymerase II"/>
    <property type="evidence" value="ECO:0007669"/>
    <property type="project" value="TreeGrafter"/>
</dbReference>
<dbReference type="GO" id="GO:0042393">
    <property type="term" value="F:histone binding"/>
    <property type="evidence" value="ECO:0007669"/>
    <property type="project" value="TreeGrafter"/>
</dbReference>
<dbReference type="GO" id="GO:0005654">
    <property type="term" value="C:nucleoplasm"/>
    <property type="evidence" value="ECO:0007669"/>
    <property type="project" value="TreeGrafter"/>
</dbReference>
<dbReference type="OrthoDB" id="10266662at2759"/>
<keyword evidence="3" id="KW-0539">Nucleus</keyword>
<comment type="similarity">
    <text evidence="2">Belongs to the NOC2 family.</text>
</comment>
<dbReference type="InterPro" id="IPR005343">
    <property type="entry name" value="Noc2"/>
</dbReference>
<dbReference type="GO" id="GO:0005730">
    <property type="term" value="C:nucleolus"/>
    <property type="evidence" value="ECO:0007669"/>
    <property type="project" value="TreeGrafter"/>
</dbReference>
<feature type="region of interest" description="Disordered" evidence="4">
    <location>
        <begin position="106"/>
        <end position="128"/>
    </location>
</feature>
<keyword evidence="6" id="KW-1185">Reference proteome</keyword>
<evidence type="ECO:0000256" key="4">
    <source>
        <dbReference type="SAM" id="MobiDB-lite"/>
    </source>
</evidence>
<dbReference type="STRING" id="6290.A0A0N4W7K3"/>
<dbReference type="PANTHER" id="PTHR12687">
    <property type="entry name" value="NUCLEOLAR COMPLEX 2 AND RAD4-RELATED"/>
    <property type="match status" value="1"/>
</dbReference>
<organism evidence="7">
    <name type="scientific">Haemonchus placei</name>
    <name type="common">Barber's pole worm</name>
    <dbReference type="NCBI Taxonomy" id="6290"/>
    <lineage>
        <taxon>Eukaryota</taxon>
        <taxon>Metazoa</taxon>
        <taxon>Ecdysozoa</taxon>
        <taxon>Nematoda</taxon>
        <taxon>Chromadorea</taxon>
        <taxon>Rhabditida</taxon>
        <taxon>Rhabditina</taxon>
        <taxon>Rhabditomorpha</taxon>
        <taxon>Strongyloidea</taxon>
        <taxon>Trichostrongylidae</taxon>
        <taxon>Haemonchus</taxon>
    </lineage>
</organism>
<dbReference type="EMBL" id="UZAF01016442">
    <property type="protein sequence ID" value="VDO28028.1"/>
    <property type="molecule type" value="Genomic_DNA"/>
</dbReference>
<dbReference type="PANTHER" id="PTHR12687:SF4">
    <property type="entry name" value="NUCLEOLAR COMPLEX PROTEIN 2 HOMOLOG"/>
    <property type="match status" value="1"/>
</dbReference>
<evidence type="ECO:0000256" key="3">
    <source>
        <dbReference type="ARBA" id="ARBA00023242"/>
    </source>
</evidence>
<name>A0A0N4W7K3_HAEPC</name>
<dbReference type="GO" id="GO:0030690">
    <property type="term" value="C:Noc1p-Noc2p complex"/>
    <property type="evidence" value="ECO:0007669"/>
    <property type="project" value="TreeGrafter"/>
</dbReference>
<proteinExistence type="inferred from homology"/>
<evidence type="ECO:0000256" key="2">
    <source>
        <dbReference type="ARBA" id="ARBA00005907"/>
    </source>
</evidence>
<reference evidence="5 6" key="2">
    <citation type="submission" date="2018-11" db="EMBL/GenBank/DDBJ databases">
        <authorList>
            <consortium name="Pathogen Informatics"/>
        </authorList>
    </citation>
    <scope>NUCLEOTIDE SEQUENCE [LARGE SCALE GENOMIC DNA]</scope>
    <source>
        <strain evidence="5 6">MHpl1</strain>
    </source>
</reference>